<proteinExistence type="predicted"/>
<evidence type="ECO:0000256" key="3">
    <source>
        <dbReference type="PROSITE-ProRule" id="PRU00339"/>
    </source>
</evidence>
<reference evidence="5 6" key="1">
    <citation type="journal article" date="2018" name="Evol. Lett.">
        <title>Horizontal gene cluster transfer increased hallucinogenic mushroom diversity.</title>
        <authorList>
            <person name="Reynolds H.T."/>
            <person name="Vijayakumar V."/>
            <person name="Gluck-Thaler E."/>
            <person name="Korotkin H.B."/>
            <person name="Matheny P.B."/>
            <person name="Slot J.C."/>
        </authorList>
    </citation>
    <scope>NUCLEOTIDE SEQUENCE [LARGE SCALE GENOMIC DNA]</scope>
    <source>
        <strain evidence="5 6">2629</strain>
    </source>
</reference>
<dbReference type="GO" id="GO:0031415">
    <property type="term" value="C:NatA complex"/>
    <property type="evidence" value="ECO:0007669"/>
    <property type="project" value="TreeGrafter"/>
</dbReference>
<dbReference type="PIRSF" id="PIRSF000422">
    <property type="entry name" value="N-terminal-AcTrfase-A_aux_su"/>
    <property type="match status" value="1"/>
</dbReference>
<name>A0A409W8Z3_9AGAR</name>
<dbReference type="InParanoid" id="A0A409W8Z3"/>
<sequence length="874" mass="97915">MSRATLAKKNALPLKEAGLFKELLSQYENRLLKKGLKTAEQILKKFPEHGETLCMKGLLLTHMGRREEGIDLVKKGIRFDLTSHICWHVFGLIQKADKNYEEALRSYTQALRFDSENINLLRDSAQLQTQLRLFDNLVETRHHLLRLRPNLRQNWVALAVAYHLNGNLDEAKRVIEQYLYSLKNVPNYDVELSETLLYYVNILEQSGDLSGALSELDTKSKSRAIVDRTAVLTTRARLLTKLASPEAGDSWKALIDHNPDNLESYRGYLADQGVSLDDPTSALEAIPHLKAFAKTYPKASVPVRLQLTILPASDPEFSTLITNYLERALKKGVPSIFADLKALYSDLEKRKIVETIAENIKQQNFAAVEEKPSKVDEQKEPTTYLWTLYFLAQHYSYVPPSTTVVPNHKLALEYVNNALSHTPTLPELYLLKGRILKRGGDFLGAASAMNEARILDGQDRFLNTKAGKYLLRAGMVEEASRLFGMFTKKDAESPGHDLEDMQSLLFLLEEGDAFKRVGKPNLALKRYMAVKKIFDTIEDDQFDFHGYNLRKFTLNVYLTLLTWEDTLRSHPGYVNAAIKASNIFVEVSDDPSIVKALTTTDHLSDAEKKARKKAKKAAVKAQEDKKSTQTSNADKELEAPPPKDDDPEGLKLIASTDGLEQAAKLLQPLTKLAPKNIDVWLAIHDVAIRRKKLLQAVGALHKAASLDAEHPELHIRLVDLKQRGKTFSDLPAPVNSTFTEELEKLIPEAASQSLENYNAQYLQRHSAESRCILAAAKVAKSLSGSVQDVENIVFNVFGPEVSLDIKTALSALSLLVSLSSQRKDEFRAAAQKHFEFSTAFKAPSELEEMHKYVLAESTADGKPASAESTTPEKK</sequence>
<dbReference type="InterPro" id="IPR011990">
    <property type="entry name" value="TPR-like_helical_dom_sf"/>
</dbReference>
<dbReference type="PANTHER" id="PTHR22767">
    <property type="entry name" value="N-TERMINAL ACETYLTRANSFERASE-RELATED"/>
    <property type="match status" value="1"/>
</dbReference>
<evidence type="ECO:0000313" key="6">
    <source>
        <dbReference type="Proteomes" id="UP000284842"/>
    </source>
</evidence>
<dbReference type="InterPro" id="IPR019734">
    <property type="entry name" value="TPR_rpt"/>
</dbReference>
<keyword evidence="1" id="KW-0677">Repeat</keyword>
<comment type="caution">
    <text evidence="5">The sequence shown here is derived from an EMBL/GenBank/DDBJ whole genome shotgun (WGS) entry which is preliminary data.</text>
</comment>
<feature type="region of interest" description="Disordered" evidence="4">
    <location>
        <begin position="605"/>
        <end position="650"/>
    </location>
</feature>
<dbReference type="PROSITE" id="PS50005">
    <property type="entry name" value="TPR"/>
    <property type="match status" value="1"/>
</dbReference>
<evidence type="ECO:0000256" key="2">
    <source>
        <dbReference type="ARBA" id="ARBA00022803"/>
    </source>
</evidence>
<dbReference type="Gene3D" id="1.25.40.1010">
    <property type="match status" value="1"/>
</dbReference>
<feature type="compositionally biased region" description="Basic and acidic residues" evidence="4">
    <location>
        <begin position="621"/>
        <end position="644"/>
    </location>
</feature>
<accession>A0A409W8Z3</accession>
<dbReference type="STRING" id="181874.A0A409W8Z3"/>
<dbReference type="Proteomes" id="UP000284842">
    <property type="component" value="Unassembled WGS sequence"/>
</dbReference>
<dbReference type="InterPro" id="IPR021183">
    <property type="entry name" value="NatA_aux_su"/>
</dbReference>
<dbReference type="SUPFAM" id="SSF48452">
    <property type="entry name" value="TPR-like"/>
    <property type="match status" value="2"/>
</dbReference>
<feature type="compositionally biased region" description="Basic residues" evidence="4">
    <location>
        <begin position="609"/>
        <end position="618"/>
    </location>
</feature>
<evidence type="ECO:0000313" key="5">
    <source>
        <dbReference type="EMBL" id="PPQ74960.1"/>
    </source>
</evidence>
<dbReference type="FunCoup" id="A0A409W8Z3">
    <property type="interactions" value="542"/>
</dbReference>
<protein>
    <submittedName>
        <fullName evidence="5">Uncharacterized protein</fullName>
    </submittedName>
</protein>
<feature type="region of interest" description="Disordered" evidence="4">
    <location>
        <begin position="855"/>
        <end position="874"/>
    </location>
</feature>
<gene>
    <name evidence="5" type="ORF">CVT24_010284</name>
</gene>
<dbReference type="AlphaFoldDB" id="A0A409W8Z3"/>
<feature type="repeat" description="TPR" evidence="3">
    <location>
        <begin position="84"/>
        <end position="117"/>
    </location>
</feature>
<dbReference type="Gene3D" id="1.25.40.1040">
    <property type="match status" value="1"/>
</dbReference>
<dbReference type="PANTHER" id="PTHR22767:SF2">
    <property type="entry name" value="N(ALPHA)-ACETYLTRANSFERASE 15_16, ISOFORM A"/>
    <property type="match status" value="1"/>
</dbReference>
<dbReference type="OrthoDB" id="10263032at2759"/>
<dbReference type="EMBL" id="NHTK01005712">
    <property type="protein sequence ID" value="PPQ74960.1"/>
    <property type="molecule type" value="Genomic_DNA"/>
</dbReference>
<dbReference type="Pfam" id="PF12569">
    <property type="entry name" value="NatA_aux_su"/>
    <property type="match status" value="1"/>
</dbReference>
<evidence type="ECO:0000256" key="1">
    <source>
        <dbReference type="ARBA" id="ARBA00022737"/>
    </source>
</evidence>
<organism evidence="5 6">
    <name type="scientific">Panaeolus cyanescens</name>
    <dbReference type="NCBI Taxonomy" id="181874"/>
    <lineage>
        <taxon>Eukaryota</taxon>
        <taxon>Fungi</taxon>
        <taxon>Dikarya</taxon>
        <taxon>Basidiomycota</taxon>
        <taxon>Agaricomycotina</taxon>
        <taxon>Agaricomycetes</taxon>
        <taxon>Agaricomycetidae</taxon>
        <taxon>Agaricales</taxon>
        <taxon>Agaricineae</taxon>
        <taxon>Galeropsidaceae</taxon>
        <taxon>Panaeolus</taxon>
    </lineage>
</organism>
<keyword evidence="2 3" id="KW-0802">TPR repeat</keyword>
<evidence type="ECO:0000256" key="4">
    <source>
        <dbReference type="SAM" id="MobiDB-lite"/>
    </source>
</evidence>
<dbReference type="SMART" id="SM00028">
    <property type="entry name" value="TPR"/>
    <property type="match status" value="3"/>
</dbReference>
<keyword evidence="6" id="KW-1185">Reference proteome</keyword>